<gene>
    <name evidence="5" type="ORF">F8388_006875</name>
</gene>
<dbReference type="PANTHER" id="PTHR34997:SF1">
    <property type="entry name" value="PEPTIDOGLYCAN-BINDING LYSIN DOMAIN"/>
    <property type="match status" value="1"/>
</dbReference>
<name>A0A7J6GX60_CANSA</name>
<feature type="transmembrane region" description="Helical" evidence="3">
    <location>
        <begin position="6"/>
        <end position="24"/>
    </location>
</feature>
<protein>
    <recommendedName>
        <fullName evidence="4">LysM domain-containing protein</fullName>
    </recommendedName>
</protein>
<keyword evidence="3" id="KW-0812">Transmembrane</keyword>
<keyword evidence="3" id="KW-1133">Transmembrane helix</keyword>
<dbReference type="EMBL" id="JAATIP010000041">
    <property type="protein sequence ID" value="KAF4386920.1"/>
    <property type="molecule type" value="Genomic_DNA"/>
</dbReference>
<evidence type="ECO:0000256" key="3">
    <source>
        <dbReference type="SAM" id="Phobius"/>
    </source>
</evidence>
<evidence type="ECO:0000313" key="5">
    <source>
        <dbReference type="EMBL" id="KAF4386920.1"/>
    </source>
</evidence>
<keyword evidence="2" id="KW-0843">Virulence</keyword>
<feature type="domain" description="LysM" evidence="4">
    <location>
        <begin position="47"/>
        <end position="91"/>
    </location>
</feature>
<evidence type="ECO:0000313" key="6">
    <source>
        <dbReference type="Proteomes" id="UP000525078"/>
    </source>
</evidence>
<organism evidence="5 6">
    <name type="scientific">Cannabis sativa</name>
    <name type="common">Hemp</name>
    <name type="synonym">Marijuana</name>
    <dbReference type="NCBI Taxonomy" id="3483"/>
    <lineage>
        <taxon>Eukaryota</taxon>
        <taxon>Viridiplantae</taxon>
        <taxon>Streptophyta</taxon>
        <taxon>Embryophyta</taxon>
        <taxon>Tracheophyta</taxon>
        <taxon>Spermatophyta</taxon>
        <taxon>Magnoliopsida</taxon>
        <taxon>eudicotyledons</taxon>
        <taxon>Gunneridae</taxon>
        <taxon>Pentapetalae</taxon>
        <taxon>rosids</taxon>
        <taxon>fabids</taxon>
        <taxon>Rosales</taxon>
        <taxon>Cannabaceae</taxon>
        <taxon>Cannabis</taxon>
    </lineage>
</organism>
<comment type="caution">
    <text evidence="5">The sequence shown here is derived from an EMBL/GenBank/DDBJ whole genome shotgun (WGS) entry which is preliminary data.</text>
</comment>
<dbReference type="CDD" id="cd00118">
    <property type="entry name" value="LysM"/>
    <property type="match status" value="1"/>
</dbReference>
<dbReference type="Gene3D" id="3.10.350.10">
    <property type="entry name" value="LysM domain"/>
    <property type="match status" value="1"/>
</dbReference>
<keyword evidence="1" id="KW-0147">Chitin-binding</keyword>
<dbReference type="InterPro" id="IPR052210">
    <property type="entry name" value="LysM1-like"/>
</dbReference>
<proteinExistence type="predicted"/>
<dbReference type="InterPro" id="IPR018392">
    <property type="entry name" value="LysM"/>
</dbReference>
<reference evidence="5 6" key="1">
    <citation type="journal article" date="2020" name="bioRxiv">
        <title>Sequence and annotation of 42 cannabis genomes reveals extensive copy number variation in cannabinoid synthesis and pathogen resistance genes.</title>
        <authorList>
            <person name="Mckernan K.J."/>
            <person name="Helbert Y."/>
            <person name="Kane L.T."/>
            <person name="Ebling H."/>
            <person name="Zhang L."/>
            <person name="Liu B."/>
            <person name="Eaton Z."/>
            <person name="Mclaughlin S."/>
            <person name="Kingan S."/>
            <person name="Baybayan P."/>
            <person name="Concepcion G."/>
            <person name="Jordan M."/>
            <person name="Riva A."/>
            <person name="Barbazuk W."/>
            <person name="Harkins T."/>
        </authorList>
    </citation>
    <scope>NUCLEOTIDE SEQUENCE [LARGE SCALE GENOMIC DNA]</scope>
    <source>
        <strain evidence="6">cv. Jamaican Lion 4</strain>
        <tissue evidence="5">Leaf</tissue>
    </source>
</reference>
<dbReference type="Proteomes" id="UP000525078">
    <property type="component" value="Unassembled WGS sequence"/>
</dbReference>
<keyword evidence="3" id="KW-0472">Membrane</keyword>
<dbReference type="Pfam" id="PF01476">
    <property type="entry name" value="LysM"/>
    <property type="match status" value="1"/>
</dbReference>
<dbReference type="PROSITE" id="PS51782">
    <property type="entry name" value="LYSM"/>
    <property type="match status" value="1"/>
</dbReference>
<dbReference type="AlphaFoldDB" id="A0A7J6GX60"/>
<dbReference type="SMART" id="SM00257">
    <property type="entry name" value="LysM"/>
    <property type="match status" value="1"/>
</dbReference>
<dbReference type="PANTHER" id="PTHR34997">
    <property type="entry name" value="AM15"/>
    <property type="match status" value="1"/>
</dbReference>
<dbReference type="SUPFAM" id="SSF54106">
    <property type="entry name" value="LysM domain"/>
    <property type="match status" value="1"/>
</dbReference>
<sequence>MANSNIKTLYLIFMITLLITFTIAESRQTGKFTKKATVEAATPNCNSVYSVEAGDSCFSVEQGFQLSTDFFTAINPNLNCDALFVGQWLCVDGTLT</sequence>
<evidence type="ECO:0000259" key="4">
    <source>
        <dbReference type="PROSITE" id="PS51782"/>
    </source>
</evidence>
<dbReference type="InterPro" id="IPR036779">
    <property type="entry name" value="LysM_dom_sf"/>
</dbReference>
<evidence type="ECO:0000256" key="2">
    <source>
        <dbReference type="ARBA" id="ARBA00023026"/>
    </source>
</evidence>
<dbReference type="GO" id="GO:0008061">
    <property type="term" value="F:chitin binding"/>
    <property type="evidence" value="ECO:0007669"/>
    <property type="project" value="UniProtKB-KW"/>
</dbReference>
<accession>A0A7J6GX60</accession>
<evidence type="ECO:0000256" key="1">
    <source>
        <dbReference type="ARBA" id="ARBA00022669"/>
    </source>
</evidence>